<evidence type="ECO:0008006" key="4">
    <source>
        <dbReference type="Google" id="ProtNLM"/>
    </source>
</evidence>
<protein>
    <recommendedName>
        <fullName evidence="4">Rna-directed dna polymerase from mobile element jockey-like</fullName>
    </recommendedName>
</protein>
<keyword evidence="3" id="KW-1185">Reference proteome</keyword>
<organism evidence="2 3">
    <name type="scientific">Grus japonensis</name>
    <name type="common">Japanese crane</name>
    <name type="synonym">Red-crowned crane</name>
    <dbReference type="NCBI Taxonomy" id="30415"/>
    <lineage>
        <taxon>Eukaryota</taxon>
        <taxon>Metazoa</taxon>
        <taxon>Chordata</taxon>
        <taxon>Craniata</taxon>
        <taxon>Vertebrata</taxon>
        <taxon>Euteleostomi</taxon>
        <taxon>Archelosauria</taxon>
        <taxon>Archosauria</taxon>
        <taxon>Dinosauria</taxon>
        <taxon>Saurischia</taxon>
        <taxon>Theropoda</taxon>
        <taxon>Coelurosauria</taxon>
        <taxon>Aves</taxon>
        <taxon>Neognathae</taxon>
        <taxon>Neoaves</taxon>
        <taxon>Gruiformes</taxon>
        <taxon>Gruidae</taxon>
        <taxon>Grus</taxon>
    </lineage>
</organism>
<comment type="caution">
    <text evidence="2">The sequence shown here is derived from an EMBL/GenBank/DDBJ whole genome shotgun (WGS) entry which is preliminary data.</text>
</comment>
<dbReference type="PANTHER" id="PTHR33332">
    <property type="entry name" value="REVERSE TRANSCRIPTASE DOMAIN-CONTAINING PROTEIN"/>
    <property type="match status" value="1"/>
</dbReference>
<dbReference type="Proteomes" id="UP001623348">
    <property type="component" value="Unassembled WGS sequence"/>
</dbReference>
<dbReference type="EMBL" id="BAAFJT010000040">
    <property type="protein sequence ID" value="GAB0203196.1"/>
    <property type="molecule type" value="Genomic_DNA"/>
</dbReference>
<sequence length="181" mass="20108">MGQSPGGKRGPRKLVSIQGSPPPSQEQCIPTKRKSAKNAQRPVWMNEELLDKPKHEKEAYRGWKLDGHTHRVVVNGSMSKWKPVMSGIPQESILGLTLFNIFVCDMDSGIECTLSKFADHTKLCGAVNTLKGRDAIQRDLDSLERWAHATEPDEVQQDEVQGLAHGPGQSQAQLQAGWRMD</sequence>
<accession>A0ABC9Y0I0</accession>
<name>A0ABC9Y0I0_GRUJA</name>
<feature type="region of interest" description="Disordered" evidence="1">
    <location>
        <begin position="1"/>
        <end position="41"/>
    </location>
</feature>
<feature type="region of interest" description="Disordered" evidence="1">
    <location>
        <begin position="151"/>
        <end position="181"/>
    </location>
</feature>
<gene>
    <name evidence="2" type="ORF">GRJ2_002785200</name>
</gene>
<evidence type="ECO:0000313" key="3">
    <source>
        <dbReference type="Proteomes" id="UP001623348"/>
    </source>
</evidence>
<evidence type="ECO:0000256" key="1">
    <source>
        <dbReference type="SAM" id="MobiDB-lite"/>
    </source>
</evidence>
<reference evidence="2 3" key="1">
    <citation type="submission" date="2024-06" db="EMBL/GenBank/DDBJ databases">
        <title>The draft genome of Grus japonensis, version 3.</title>
        <authorList>
            <person name="Nabeshima K."/>
            <person name="Suzuki S."/>
            <person name="Onuma M."/>
        </authorList>
    </citation>
    <scope>NUCLEOTIDE SEQUENCE [LARGE SCALE GENOMIC DNA]</scope>
    <source>
        <strain evidence="2 3">451A</strain>
    </source>
</reference>
<evidence type="ECO:0000313" key="2">
    <source>
        <dbReference type="EMBL" id="GAB0203196.1"/>
    </source>
</evidence>
<proteinExistence type="predicted"/>
<dbReference type="AlphaFoldDB" id="A0ABC9Y0I0"/>